<evidence type="ECO:0000313" key="3">
    <source>
        <dbReference type="Proteomes" id="UP000816034"/>
    </source>
</evidence>
<organism evidence="2 3">
    <name type="scientific">Naegleria lovaniensis</name>
    <name type="common">Amoeba</name>
    <dbReference type="NCBI Taxonomy" id="51637"/>
    <lineage>
        <taxon>Eukaryota</taxon>
        <taxon>Discoba</taxon>
        <taxon>Heterolobosea</taxon>
        <taxon>Tetramitia</taxon>
        <taxon>Eutetramitia</taxon>
        <taxon>Vahlkampfiidae</taxon>
        <taxon>Naegleria</taxon>
    </lineage>
</organism>
<dbReference type="AlphaFoldDB" id="A0AA88KCZ5"/>
<evidence type="ECO:0000313" key="2">
    <source>
        <dbReference type="EMBL" id="KAG2373728.1"/>
    </source>
</evidence>
<dbReference type="Proteomes" id="UP000816034">
    <property type="component" value="Unassembled WGS sequence"/>
</dbReference>
<evidence type="ECO:0000256" key="1">
    <source>
        <dbReference type="SAM" id="SignalP"/>
    </source>
</evidence>
<dbReference type="GeneID" id="68104271"/>
<proteinExistence type="predicted"/>
<gene>
    <name evidence="2" type="ORF">C9374_011817</name>
</gene>
<feature type="signal peptide" evidence="1">
    <location>
        <begin position="1"/>
        <end position="21"/>
    </location>
</feature>
<comment type="caution">
    <text evidence="2">The sequence shown here is derived from an EMBL/GenBank/DDBJ whole genome shotgun (WGS) entry which is preliminary data.</text>
</comment>
<dbReference type="EMBL" id="PYSW02000051">
    <property type="protein sequence ID" value="KAG2373728.1"/>
    <property type="molecule type" value="Genomic_DNA"/>
</dbReference>
<name>A0AA88KCZ5_NAELO</name>
<reference evidence="2 3" key="1">
    <citation type="journal article" date="2018" name="BMC Genomics">
        <title>The genome of Naegleria lovaniensis, the basis for a comparative approach to unravel pathogenicity factors of the human pathogenic amoeba N. fowleri.</title>
        <authorList>
            <person name="Liechti N."/>
            <person name="Schurch N."/>
            <person name="Bruggmann R."/>
            <person name="Wittwer M."/>
        </authorList>
    </citation>
    <scope>NUCLEOTIDE SEQUENCE [LARGE SCALE GENOMIC DNA]</scope>
    <source>
        <strain evidence="2 3">ATCC 30569</strain>
    </source>
</reference>
<keyword evidence="1" id="KW-0732">Signal</keyword>
<dbReference type="RefSeq" id="XP_044542902.1">
    <property type="nucleotide sequence ID" value="XM_044687514.1"/>
</dbReference>
<protein>
    <recommendedName>
        <fullName evidence="4">H-type lectin domain-containing protein</fullName>
    </recommendedName>
</protein>
<keyword evidence="3" id="KW-1185">Reference proteome</keyword>
<evidence type="ECO:0008006" key="4">
    <source>
        <dbReference type="Google" id="ProtNLM"/>
    </source>
</evidence>
<feature type="chain" id="PRO_5041670686" description="H-type lectin domain-containing protein" evidence="1">
    <location>
        <begin position="22"/>
        <end position="349"/>
    </location>
</feature>
<accession>A0AA88KCZ5</accession>
<sequence>MLAVQCRFLLVLLLTTLCVLSHQCVIVQSKPLLENLRASLQNERNQDNLNIPGNEEFKFTAYNKQESSTSNQLVVQQLQITMVLNHTTLLFHTSNMYDKYKCEELNSNLMEFRYYKSCITTRTPKFMMELSANNQQGGVVLSLYDAFDASVSYRFELKKQTLSQEEKIDLIFNQMQNEIAMLKDILWYEDKNYNKMDLKKGVKVNIGNSYYTSSVSPSISHNNYPSQIFSGAIQISFPRLLNVTRVELEIKDGGSCNNYINPNSVTPFFKWGREVYAYTNYNSYYMYPYFQDFSNVQTTRSVSQTGDGIIKFSSSISSKVTLDILVIGVYSGRSDSTSCWFTIRNLKVF</sequence>